<evidence type="ECO:0000256" key="2">
    <source>
        <dbReference type="ARBA" id="ARBA00022692"/>
    </source>
</evidence>
<keyword evidence="4 8" id="KW-1133">Transmembrane helix</keyword>
<gene>
    <name evidence="9" type="ORF">NEF87_001169</name>
</gene>
<dbReference type="InterPro" id="IPR001901">
    <property type="entry name" value="Translocase_SecE/Sec61-g"/>
</dbReference>
<evidence type="ECO:0000256" key="8">
    <source>
        <dbReference type="SAM" id="Phobius"/>
    </source>
</evidence>
<comment type="subcellular location">
    <subcellularLocation>
        <location evidence="7">Endomembrane system</location>
        <topology evidence="7">Single-pass membrane protein</topology>
    </subcellularLocation>
</comment>
<keyword evidence="2 8" id="KW-0812">Transmembrane</keyword>
<dbReference type="InterPro" id="IPR008158">
    <property type="entry name" value="Translocase_Sec61-g"/>
</dbReference>
<evidence type="ECO:0000256" key="5">
    <source>
        <dbReference type="ARBA" id="ARBA00023010"/>
    </source>
</evidence>
<keyword evidence="3" id="KW-0653">Protein transport</keyword>
<dbReference type="Gene3D" id="1.20.5.820">
    <property type="entry name" value="Preprotein translocase SecE subunit"/>
    <property type="match status" value="1"/>
</dbReference>
<keyword evidence="5" id="KW-0811">Translocation</keyword>
<evidence type="ECO:0000313" key="9">
    <source>
        <dbReference type="EMBL" id="UYP44884.1"/>
    </source>
</evidence>
<evidence type="ECO:0008006" key="11">
    <source>
        <dbReference type="Google" id="ProtNLM"/>
    </source>
</evidence>
<sequence length="65" mass="7559">MTVDKDAPTLNKIQKFWLNTKRIITISTKPTRKEYFTMMKVCLIGIGIIGGLSYIFQLIFNFIPF</sequence>
<evidence type="ECO:0000256" key="6">
    <source>
        <dbReference type="ARBA" id="ARBA00023136"/>
    </source>
</evidence>
<keyword evidence="1" id="KW-0813">Transport</keyword>
<proteinExistence type="predicted"/>
<accession>A0ABY6HQM5</accession>
<protein>
    <recommendedName>
        <fullName evidence="11">Protein translocase SEC61 complex subunit gamma</fullName>
    </recommendedName>
</protein>
<evidence type="ECO:0000256" key="1">
    <source>
        <dbReference type="ARBA" id="ARBA00022448"/>
    </source>
</evidence>
<organism evidence="9 10">
    <name type="scientific">Candidatus Lokiarchaeum ossiferum</name>
    <dbReference type="NCBI Taxonomy" id="2951803"/>
    <lineage>
        <taxon>Archaea</taxon>
        <taxon>Promethearchaeati</taxon>
        <taxon>Promethearchaeota</taxon>
        <taxon>Promethearchaeia</taxon>
        <taxon>Promethearchaeales</taxon>
        <taxon>Promethearchaeaceae</taxon>
        <taxon>Candidatus Lokiarchaeum</taxon>
    </lineage>
</organism>
<dbReference type="InterPro" id="IPR023391">
    <property type="entry name" value="Prot_translocase_SecE_dom_sf"/>
</dbReference>
<dbReference type="EMBL" id="CP104013">
    <property type="protein sequence ID" value="UYP44884.1"/>
    <property type="molecule type" value="Genomic_DNA"/>
</dbReference>
<name>A0ABY6HQM5_9ARCH</name>
<dbReference type="Proteomes" id="UP001208689">
    <property type="component" value="Chromosome"/>
</dbReference>
<dbReference type="NCBIfam" id="TIGR00327">
    <property type="entry name" value="secE_euk_arch"/>
    <property type="match status" value="1"/>
</dbReference>
<reference evidence="9" key="1">
    <citation type="submission" date="2022-09" db="EMBL/GenBank/DDBJ databases">
        <title>Actin cytoskeleton and complex cell architecture in an #Asgard archaeon.</title>
        <authorList>
            <person name="Ponce Toledo R.I."/>
            <person name="Schleper C."/>
            <person name="Rodrigues Oliveira T."/>
            <person name="Wollweber F."/>
            <person name="Xu J."/>
            <person name="Rittmann S."/>
            <person name="Klingl A."/>
            <person name="Pilhofer M."/>
        </authorList>
    </citation>
    <scope>NUCLEOTIDE SEQUENCE</scope>
    <source>
        <strain evidence="9">B-35</strain>
    </source>
</reference>
<dbReference type="SUPFAM" id="SSF103456">
    <property type="entry name" value="Preprotein translocase SecE subunit"/>
    <property type="match status" value="1"/>
</dbReference>
<keyword evidence="6 8" id="KW-0472">Membrane</keyword>
<evidence type="ECO:0000256" key="4">
    <source>
        <dbReference type="ARBA" id="ARBA00022989"/>
    </source>
</evidence>
<evidence type="ECO:0000256" key="7">
    <source>
        <dbReference type="ARBA" id="ARBA00037847"/>
    </source>
</evidence>
<evidence type="ECO:0000256" key="3">
    <source>
        <dbReference type="ARBA" id="ARBA00022927"/>
    </source>
</evidence>
<evidence type="ECO:0000313" key="10">
    <source>
        <dbReference type="Proteomes" id="UP001208689"/>
    </source>
</evidence>
<feature type="transmembrane region" description="Helical" evidence="8">
    <location>
        <begin position="41"/>
        <end position="63"/>
    </location>
</feature>
<dbReference type="Pfam" id="PF00584">
    <property type="entry name" value="SecE"/>
    <property type="match status" value="1"/>
</dbReference>
<keyword evidence="10" id="KW-1185">Reference proteome</keyword>